<dbReference type="EMBL" id="LHUQ01000007">
    <property type="protein sequence ID" value="KON64791.1"/>
    <property type="molecule type" value="Genomic_DNA"/>
</dbReference>
<dbReference type="PATRIC" id="fig|33995.3.peg.1949"/>
<evidence type="ECO:0000313" key="2">
    <source>
        <dbReference type="Proteomes" id="UP000037566"/>
    </source>
</evidence>
<evidence type="ECO:0000313" key="1">
    <source>
        <dbReference type="EMBL" id="KON64791.1"/>
    </source>
</evidence>
<dbReference type="AlphaFoldDB" id="A0A0M0EIP0"/>
<dbReference type="RefSeq" id="WP_053323279.1">
    <property type="nucleotide sequence ID" value="NZ_CP021467.1"/>
</dbReference>
<protein>
    <submittedName>
        <fullName evidence="1">Uncharacterized protein</fullName>
    </submittedName>
</protein>
<proteinExistence type="predicted"/>
<accession>A0A0M0EIP0</accession>
<sequence>MRRSVTNSENDAYEKMVAGLRHAEEAAAELAMHRSDPMFMQIATNVGKMRERIIRVGHMAAVKRVGMG</sequence>
<dbReference type="STRING" id="33995.KOEU_17610"/>
<dbReference type="Proteomes" id="UP000037566">
    <property type="component" value="Unassembled WGS sequence"/>
</dbReference>
<reference evidence="1" key="1">
    <citation type="submission" date="2015-08" db="EMBL/GenBank/DDBJ databases">
        <title>Draft genome sequence of Komagataeibacter europaeus CECT 8546 a cellulose producer strain from vinegar produced by the traditional method.</title>
        <authorList>
            <person name="Poehlein A."/>
            <person name="Valera M.J."/>
            <person name="Haack F.S."/>
            <person name="Mas A."/>
            <person name="Daniel R."/>
            <person name="Streit W.R."/>
            <person name="Mateo E."/>
        </authorList>
    </citation>
    <scope>NUCLEOTIDE SEQUENCE [LARGE SCALE GENOMIC DNA]</scope>
    <source>
        <strain evidence="1">CECT 8546</strain>
    </source>
</reference>
<comment type="caution">
    <text evidence="1">The sequence shown here is derived from an EMBL/GenBank/DDBJ whole genome shotgun (WGS) entry which is preliminary data.</text>
</comment>
<keyword evidence="2" id="KW-1185">Reference proteome</keyword>
<gene>
    <name evidence="1" type="ORF">KOEU_17610</name>
</gene>
<name>A0A0M0EIP0_KOMEU</name>
<dbReference type="KEGG" id="keu:S101446_01283"/>
<dbReference type="OrthoDB" id="7275639at2"/>
<organism evidence="1 2">
    <name type="scientific">Komagataeibacter europaeus</name>
    <name type="common">Gluconacetobacter europaeus</name>
    <dbReference type="NCBI Taxonomy" id="33995"/>
    <lineage>
        <taxon>Bacteria</taxon>
        <taxon>Pseudomonadati</taxon>
        <taxon>Pseudomonadota</taxon>
        <taxon>Alphaproteobacteria</taxon>
        <taxon>Acetobacterales</taxon>
        <taxon>Acetobacteraceae</taxon>
        <taxon>Komagataeibacter</taxon>
    </lineage>
</organism>